<comment type="caution">
    <text evidence="2">The sequence shown here is derived from an EMBL/GenBank/DDBJ whole genome shotgun (WGS) entry which is preliminary data.</text>
</comment>
<reference evidence="2" key="1">
    <citation type="journal article" date="2021" name="Nat. Commun.">
        <title>Genetic determinants of endophytism in the Arabidopsis root mycobiome.</title>
        <authorList>
            <person name="Mesny F."/>
            <person name="Miyauchi S."/>
            <person name="Thiergart T."/>
            <person name="Pickel B."/>
            <person name="Atanasova L."/>
            <person name="Karlsson M."/>
            <person name="Huettel B."/>
            <person name="Barry K.W."/>
            <person name="Haridas S."/>
            <person name="Chen C."/>
            <person name="Bauer D."/>
            <person name="Andreopoulos W."/>
            <person name="Pangilinan J."/>
            <person name="LaButti K."/>
            <person name="Riley R."/>
            <person name="Lipzen A."/>
            <person name="Clum A."/>
            <person name="Drula E."/>
            <person name="Henrissat B."/>
            <person name="Kohler A."/>
            <person name="Grigoriev I.V."/>
            <person name="Martin F.M."/>
            <person name="Hacquard S."/>
        </authorList>
    </citation>
    <scope>NUCLEOTIDE SEQUENCE</scope>
    <source>
        <strain evidence="2">MPI-CAGE-AT-0023</strain>
    </source>
</reference>
<dbReference type="Proteomes" id="UP000720189">
    <property type="component" value="Unassembled WGS sequence"/>
</dbReference>
<name>A0A9P9HKH1_FUSRE</name>
<proteinExistence type="predicted"/>
<evidence type="ECO:0000313" key="3">
    <source>
        <dbReference type="Proteomes" id="UP000720189"/>
    </source>
</evidence>
<dbReference type="CDD" id="cd00067">
    <property type="entry name" value="GAL4"/>
    <property type="match status" value="1"/>
</dbReference>
<dbReference type="OrthoDB" id="3525185at2759"/>
<protein>
    <recommendedName>
        <fullName evidence="4">Zn(2)-C6 fungal-type domain-containing protein</fullName>
    </recommendedName>
</protein>
<evidence type="ECO:0008006" key="4">
    <source>
        <dbReference type="Google" id="ProtNLM"/>
    </source>
</evidence>
<keyword evidence="1" id="KW-0539">Nucleus</keyword>
<dbReference type="Pfam" id="PF11951">
    <property type="entry name" value="Fungal_trans_2"/>
    <property type="match status" value="1"/>
</dbReference>
<dbReference type="RefSeq" id="XP_046051972.1">
    <property type="nucleotide sequence ID" value="XM_046189872.1"/>
</dbReference>
<dbReference type="GO" id="GO:0000981">
    <property type="term" value="F:DNA-binding transcription factor activity, RNA polymerase II-specific"/>
    <property type="evidence" value="ECO:0007669"/>
    <property type="project" value="InterPro"/>
</dbReference>
<evidence type="ECO:0000313" key="2">
    <source>
        <dbReference type="EMBL" id="KAH7259264.1"/>
    </source>
</evidence>
<dbReference type="InterPro" id="IPR053178">
    <property type="entry name" value="Osmoadaptation_assoc"/>
</dbReference>
<dbReference type="AlphaFoldDB" id="A0A9P9HKH1"/>
<dbReference type="EMBL" id="JAGMUX010000005">
    <property type="protein sequence ID" value="KAH7259264.1"/>
    <property type="molecule type" value="Genomic_DNA"/>
</dbReference>
<evidence type="ECO:0000256" key="1">
    <source>
        <dbReference type="ARBA" id="ARBA00023242"/>
    </source>
</evidence>
<dbReference type="PANTHER" id="PTHR38111:SF2">
    <property type="entry name" value="FINGER DOMAIN PROTEIN, PUTATIVE (AFU_ORTHOLOGUE AFUA_1G01560)-RELATED"/>
    <property type="match status" value="1"/>
</dbReference>
<dbReference type="GeneID" id="70219826"/>
<dbReference type="PANTHER" id="PTHR38111">
    <property type="entry name" value="ZN(2)-C6 FUNGAL-TYPE DOMAIN-CONTAINING PROTEIN-RELATED"/>
    <property type="match status" value="1"/>
</dbReference>
<keyword evidence="3" id="KW-1185">Reference proteome</keyword>
<gene>
    <name evidence="2" type="ORF">BKA55DRAFT_536971</name>
</gene>
<dbReference type="InterPro" id="IPR021858">
    <property type="entry name" value="Fun_TF"/>
</dbReference>
<organism evidence="2 3">
    <name type="scientific">Fusarium redolens</name>
    <dbReference type="NCBI Taxonomy" id="48865"/>
    <lineage>
        <taxon>Eukaryota</taxon>
        <taxon>Fungi</taxon>
        <taxon>Dikarya</taxon>
        <taxon>Ascomycota</taxon>
        <taxon>Pezizomycotina</taxon>
        <taxon>Sordariomycetes</taxon>
        <taxon>Hypocreomycetidae</taxon>
        <taxon>Hypocreales</taxon>
        <taxon>Nectriaceae</taxon>
        <taxon>Fusarium</taxon>
        <taxon>Fusarium redolens species complex</taxon>
    </lineage>
</organism>
<dbReference type="GO" id="GO:0008270">
    <property type="term" value="F:zinc ion binding"/>
    <property type="evidence" value="ECO:0007669"/>
    <property type="project" value="InterPro"/>
</dbReference>
<accession>A0A9P9HKH1</accession>
<dbReference type="InterPro" id="IPR001138">
    <property type="entry name" value="Zn2Cys6_DnaBD"/>
</dbReference>
<sequence>MSSQSNGFMTSSLQARRQPRRSKGCVTCRKRRVKCETAEDPEFHSTNVLNQRENYEQIPVTIDLHGFKNEVVISFFVNNLFVLVKSPLEDGSSILNLFSGNADSTACMSGLCVAEAFFSSMHGIPEMKIHACALYGQAVQKLKADLGMRTEVSTSPLYTTIWSALFLGVYEMISSDSMSNWLQHCYGAAALPMSKTIGDFVQDILCDIPGLMEDVDDLANPIGNSVLASLLIQKLQFTFEQLDALRTSWNFMYPDACWRAGKLSTEATEVLVGIFDKVLCFSDLERAIEFVYFNTTHLILNSLLRQLRSSTKGYVFDAGLSPLEISSQEVPILVFWNHDNRHQNAPAICKCVDYMMQNHRGASGAFNLLFPLKVAYNHLSNFSIMQTWIAGVMEKISTTKGLFISAEILKKY</sequence>
<dbReference type="SUPFAM" id="SSF57701">
    <property type="entry name" value="Zn2/Cys6 DNA-binding domain"/>
    <property type="match status" value="1"/>
</dbReference>
<dbReference type="InterPro" id="IPR036864">
    <property type="entry name" value="Zn2-C6_fun-type_DNA-bd_sf"/>
</dbReference>